<comment type="caution">
    <text evidence="6">The sequence shown here is derived from an EMBL/GenBank/DDBJ whole genome shotgun (WGS) entry which is preliminary data.</text>
</comment>
<keyword evidence="4" id="KW-0460">Magnesium</keyword>
<keyword evidence="7" id="KW-1185">Reference proteome</keyword>
<dbReference type="PANTHER" id="PTHR46193">
    <property type="entry name" value="6-PHOSPHOGLUCONATE PHOSPHATASE"/>
    <property type="match status" value="1"/>
</dbReference>
<dbReference type="PANTHER" id="PTHR46193:SF18">
    <property type="entry name" value="HEXITOL PHOSPHATASE B"/>
    <property type="match status" value="1"/>
</dbReference>
<dbReference type="NCBIfam" id="TIGR01509">
    <property type="entry name" value="HAD-SF-IA-v3"/>
    <property type="match status" value="1"/>
</dbReference>
<dbReference type="SFLD" id="SFLDS00003">
    <property type="entry name" value="Haloacid_Dehalogenase"/>
    <property type="match status" value="1"/>
</dbReference>
<dbReference type="GO" id="GO:0046872">
    <property type="term" value="F:metal ion binding"/>
    <property type="evidence" value="ECO:0007669"/>
    <property type="project" value="UniProtKB-KW"/>
</dbReference>
<dbReference type="CDD" id="cd07505">
    <property type="entry name" value="HAD_BPGM-like"/>
    <property type="match status" value="1"/>
</dbReference>
<comment type="cofactor">
    <cofactor evidence="1">
        <name>Mg(2+)</name>
        <dbReference type="ChEBI" id="CHEBI:18420"/>
    </cofactor>
</comment>
<dbReference type="Gene3D" id="1.10.150.240">
    <property type="entry name" value="Putative phosphatase, domain 2"/>
    <property type="match status" value="1"/>
</dbReference>
<dbReference type="Gene3D" id="3.40.50.1000">
    <property type="entry name" value="HAD superfamily/HAD-like"/>
    <property type="match status" value="1"/>
</dbReference>
<accession>A0A8J6PE20</accession>
<sequence>MVSLEKYDAVIFDMDGVLIDSEPLWKIAMEETFREVGCNLVKQDFQKTSGMRIDEVVAYWYNHVGWGGATQKEVENRIIQRMITLIEENGKPLTGVVETLNFLKHSEKRIGLGTSSYSILMAAVLQTLNLEDAFHFVHSAEHEHYGKPHPAVYLTVADKLGVHPVKCLVIEDSLNGIIAGKAAKMSVVCIPEKTHHPEPKLIVADYRYDSMMEFFLEISR</sequence>
<evidence type="ECO:0000256" key="5">
    <source>
        <dbReference type="ARBA" id="ARBA00023277"/>
    </source>
</evidence>
<comment type="similarity">
    <text evidence="2">Belongs to the HAD-like hydrolase superfamily. CbbY/CbbZ/Gph/YieH family.</text>
</comment>
<organism evidence="6 7">
    <name type="scientific">Taishania pollutisoli</name>
    <dbReference type="NCBI Taxonomy" id="2766479"/>
    <lineage>
        <taxon>Bacteria</taxon>
        <taxon>Pseudomonadati</taxon>
        <taxon>Bacteroidota</taxon>
        <taxon>Flavobacteriia</taxon>
        <taxon>Flavobacteriales</taxon>
        <taxon>Crocinitomicaceae</taxon>
        <taxon>Taishania</taxon>
    </lineage>
</organism>
<evidence type="ECO:0000256" key="4">
    <source>
        <dbReference type="ARBA" id="ARBA00022842"/>
    </source>
</evidence>
<gene>
    <name evidence="6" type="primary">hxpB</name>
    <name evidence="6" type="ORF">H9Y05_05885</name>
</gene>
<dbReference type="InterPro" id="IPR051600">
    <property type="entry name" value="Beta-PGM-like"/>
</dbReference>
<dbReference type="GO" id="GO:0003824">
    <property type="term" value="F:catalytic activity"/>
    <property type="evidence" value="ECO:0007669"/>
    <property type="project" value="UniProtKB-ARBA"/>
</dbReference>
<dbReference type="SFLD" id="SFLDG01135">
    <property type="entry name" value="C1.5.6:_HAD__Beta-PGM__Phospha"/>
    <property type="match status" value="1"/>
</dbReference>
<evidence type="ECO:0000313" key="7">
    <source>
        <dbReference type="Proteomes" id="UP000652681"/>
    </source>
</evidence>
<evidence type="ECO:0000313" key="6">
    <source>
        <dbReference type="EMBL" id="MBC9812005.1"/>
    </source>
</evidence>
<evidence type="ECO:0000256" key="1">
    <source>
        <dbReference type="ARBA" id="ARBA00001946"/>
    </source>
</evidence>
<reference evidence="6" key="1">
    <citation type="submission" date="2020-09" db="EMBL/GenBank/DDBJ databases">
        <title>Taishania pollutisoli gen. nov., sp. nov., Isolated from Tetrabromobisphenol A-Contaminated Soil.</title>
        <authorList>
            <person name="Chen Q."/>
        </authorList>
    </citation>
    <scope>NUCLEOTIDE SEQUENCE</scope>
    <source>
        <strain evidence="6">CZZ-1</strain>
    </source>
</reference>
<name>A0A8J6PE20_9FLAO</name>
<proteinExistence type="inferred from homology"/>
<dbReference type="RefSeq" id="WP_216713749.1">
    <property type="nucleotide sequence ID" value="NZ_JACVEL010000003.1"/>
</dbReference>
<dbReference type="Proteomes" id="UP000652681">
    <property type="component" value="Unassembled WGS sequence"/>
</dbReference>
<dbReference type="AlphaFoldDB" id="A0A8J6PE20"/>
<dbReference type="InterPro" id="IPR023214">
    <property type="entry name" value="HAD_sf"/>
</dbReference>
<dbReference type="InterPro" id="IPR041492">
    <property type="entry name" value="HAD_2"/>
</dbReference>
<keyword evidence="5" id="KW-0119">Carbohydrate metabolism</keyword>
<evidence type="ECO:0000256" key="2">
    <source>
        <dbReference type="ARBA" id="ARBA00006171"/>
    </source>
</evidence>
<evidence type="ECO:0000256" key="3">
    <source>
        <dbReference type="ARBA" id="ARBA00022723"/>
    </source>
</evidence>
<dbReference type="SUPFAM" id="SSF56784">
    <property type="entry name" value="HAD-like"/>
    <property type="match status" value="1"/>
</dbReference>
<dbReference type="NCBIfam" id="NF008087">
    <property type="entry name" value="PRK10826.1"/>
    <property type="match status" value="1"/>
</dbReference>
<dbReference type="SFLD" id="SFLDG01129">
    <property type="entry name" value="C1.5:_HAD__Beta-PGM__Phosphata"/>
    <property type="match status" value="1"/>
</dbReference>
<dbReference type="InterPro" id="IPR036412">
    <property type="entry name" value="HAD-like_sf"/>
</dbReference>
<dbReference type="InterPro" id="IPR006439">
    <property type="entry name" value="HAD-SF_hydro_IA"/>
</dbReference>
<dbReference type="InterPro" id="IPR023198">
    <property type="entry name" value="PGP-like_dom2"/>
</dbReference>
<protein>
    <submittedName>
        <fullName evidence="6">Hexitol phosphatase HxpB</fullName>
    </submittedName>
</protein>
<dbReference type="EMBL" id="JACVEL010000003">
    <property type="protein sequence ID" value="MBC9812005.1"/>
    <property type="molecule type" value="Genomic_DNA"/>
</dbReference>
<dbReference type="Pfam" id="PF13419">
    <property type="entry name" value="HAD_2"/>
    <property type="match status" value="1"/>
</dbReference>
<keyword evidence="3" id="KW-0479">Metal-binding</keyword>